<dbReference type="InterPro" id="IPR000326">
    <property type="entry name" value="PAP2/HPO"/>
</dbReference>
<feature type="transmembrane region" description="Helical" evidence="1">
    <location>
        <begin position="31"/>
        <end position="51"/>
    </location>
</feature>
<dbReference type="EMBL" id="FRDJ01000012">
    <property type="protein sequence ID" value="SHN67544.1"/>
    <property type="molecule type" value="Genomic_DNA"/>
</dbReference>
<organism evidence="3 4">
    <name type="scientific">Fervidobacterium gondwanense DSM 13020</name>
    <dbReference type="NCBI Taxonomy" id="1121883"/>
    <lineage>
        <taxon>Bacteria</taxon>
        <taxon>Thermotogati</taxon>
        <taxon>Thermotogota</taxon>
        <taxon>Thermotogae</taxon>
        <taxon>Thermotogales</taxon>
        <taxon>Fervidobacteriaceae</taxon>
        <taxon>Fervidobacterium</taxon>
    </lineage>
</organism>
<dbReference type="Pfam" id="PF01569">
    <property type="entry name" value="PAP2"/>
    <property type="match status" value="1"/>
</dbReference>
<reference evidence="4" key="1">
    <citation type="submission" date="2016-12" db="EMBL/GenBank/DDBJ databases">
        <authorList>
            <person name="Varghese N."/>
            <person name="Submissions S."/>
        </authorList>
    </citation>
    <scope>NUCLEOTIDE SEQUENCE [LARGE SCALE GENOMIC DNA]</scope>
    <source>
        <strain evidence="4">DSM 13020</strain>
    </source>
</reference>
<gene>
    <name evidence="3" type="ORF">SAMN02745226_01760</name>
</gene>
<evidence type="ECO:0000256" key="1">
    <source>
        <dbReference type="SAM" id="Phobius"/>
    </source>
</evidence>
<dbReference type="SMART" id="SM00014">
    <property type="entry name" value="acidPPc"/>
    <property type="match status" value="1"/>
</dbReference>
<keyword evidence="1" id="KW-0812">Transmembrane</keyword>
<evidence type="ECO:0000313" key="4">
    <source>
        <dbReference type="Proteomes" id="UP000184207"/>
    </source>
</evidence>
<accession>A0A1M7TA10</accession>
<dbReference type="STRING" id="1121883.SAMN02745226_01760"/>
<keyword evidence="1" id="KW-1133">Transmembrane helix</keyword>
<dbReference type="RefSeq" id="WP_072760610.1">
    <property type="nucleotide sequence ID" value="NZ_FRDJ01000012.1"/>
</dbReference>
<name>A0A1M7TA10_FERGO</name>
<keyword evidence="4" id="KW-1185">Reference proteome</keyword>
<feature type="transmembrane region" description="Helical" evidence="1">
    <location>
        <begin position="71"/>
        <end position="90"/>
    </location>
</feature>
<feature type="domain" description="Phosphatidic acid phosphatase type 2/haloperoxidase" evidence="2">
    <location>
        <begin position="94"/>
        <end position="202"/>
    </location>
</feature>
<evidence type="ECO:0000313" key="3">
    <source>
        <dbReference type="EMBL" id="SHN67544.1"/>
    </source>
</evidence>
<dbReference type="Proteomes" id="UP000184207">
    <property type="component" value="Unassembled WGS sequence"/>
</dbReference>
<dbReference type="InterPro" id="IPR036938">
    <property type="entry name" value="PAP2/HPO_sf"/>
</dbReference>
<dbReference type="Gene3D" id="1.20.144.10">
    <property type="entry name" value="Phosphatidic acid phosphatase type 2/haloperoxidase"/>
    <property type="match status" value="1"/>
</dbReference>
<proteinExistence type="predicted"/>
<protein>
    <submittedName>
        <fullName evidence="3">PAP2 superfamily protein</fullName>
    </submittedName>
</protein>
<dbReference type="OrthoDB" id="9773582at2"/>
<feature type="transmembrane region" description="Helical" evidence="1">
    <location>
        <begin position="96"/>
        <end position="116"/>
    </location>
</feature>
<keyword evidence="1" id="KW-0472">Membrane</keyword>
<dbReference type="SUPFAM" id="SSF48317">
    <property type="entry name" value="Acid phosphatase/Vanadium-dependent haloperoxidase"/>
    <property type="match status" value="1"/>
</dbReference>
<dbReference type="AlphaFoldDB" id="A0A1M7TA10"/>
<sequence length="208" mass="23415">MLKRSLAMFLLLLIPFISFGADYLDELVMDVHNLSKVIVPVFCVPLPSFLLDEPVNRGVSRSNLFDFLNDLNLVHFTAIAVVSAAVAYPFDEYTAFTVIESFLTTAVFVGLVKFVVGRGRPYAENNPFIFKPFSLTEGYQSFPSGHSALSWSIFTPIAKRFGDVWYSIPLVFSAQRLWSNNHWLSDVMFGSSTGYYIADVFYSTKSPE</sequence>
<evidence type="ECO:0000259" key="2">
    <source>
        <dbReference type="SMART" id="SM00014"/>
    </source>
</evidence>